<evidence type="ECO:0000256" key="3">
    <source>
        <dbReference type="ARBA" id="ARBA00022801"/>
    </source>
</evidence>
<dbReference type="Pfam" id="PF00350">
    <property type="entry name" value="Dynamin_N"/>
    <property type="match status" value="1"/>
</dbReference>
<evidence type="ECO:0000256" key="5">
    <source>
        <dbReference type="ARBA" id="ARBA00023136"/>
    </source>
</evidence>
<feature type="region of interest" description="Disordered" evidence="6">
    <location>
        <begin position="680"/>
        <end position="714"/>
    </location>
</feature>
<feature type="transmembrane region" description="Helical" evidence="7">
    <location>
        <begin position="490"/>
        <end position="507"/>
    </location>
</feature>
<evidence type="ECO:0000256" key="1">
    <source>
        <dbReference type="ARBA" id="ARBA00004370"/>
    </source>
</evidence>
<evidence type="ECO:0000256" key="4">
    <source>
        <dbReference type="ARBA" id="ARBA00023134"/>
    </source>
</evidence>
<dbReference type="GO" id="GO:0016020">
    <property type="term" value="C:membrane"/>
    <property type="evidence" value="ECO:0007669"/>
    <property type="project" value="UniProtKB-SubCell"/>
</dbReference>
<proteinExistence type="predicted"/>
<dbReference type="GO" id="GO:0005525">
    <property type="term" value="F:GTP binding"/>
    <property type="evidence" value="ECO:0007669"/>
    <property type="project" value="UniProtKB-KW"/>
</dbReference>
<keyword evidence="5 7" id="KW-0472">Membrane</keyword>
<gene>
    <name evidence="9" type="ORF">SAMN05216469_11082</name>
</gene>
<dbReference type="Gene3D" id="3.40.50.300">
    <property type="entry name" value="P-loop containing nucleotide triphosphate hydrolases"/>
    <property type="match status" value="1"/>
</dbReference>
<evidence type="ECO:0000313" key="9">
    <source>
        <dbReference type="EMBL" id="SEL04953.1"/>
    </source>
</evidence>
<evidence type="ECO:0000256" key="7">
    <source>
        <dbReference type="SAM" id="Phobius"/>
    </source>
</evidence>
<dbReference type="OrthoDB" id="9816479at2"/>
<dbReference type="AlphaFoldDB" id="A0A1H7M144"/>
<dbReference type="GO" id="GO:0003924">
    <property type="term" value="F:GTPase activity"/>
    <property type="evidence" value="ECO:0007669"/>
    <property type="project" value="InterPro"/>
</dbReference>
<keyword evidence="4" id="KW-0342">GTP-binding</keyword>
<feature type="domain" description="Dynamin N-terminal" evidence="8">
    <location>
        <begin position="57"/>
        <end position="216"/>
    </location>
</feature>
<dbReference type="RefSeq" id="WP_074834014.1">
    <property type="nucleotide sequence ID" value="NZ_FOAT01000010.1"/>
</dbReference>
<reference evidence="9 10" key="1">
    <citation type="submission" date="2016-10" db="EMBL/GenBank/DDBJ databases">
        <authorList>
            <person name="de Groot N.N."/>
        </authorList>
    </citation>
    <scope>NUCLEOTIDE SEQUENCE [LARGE SCALE GENOMIC DNA]</scope>
    <source>
        <strain evidence="9 10">KH2T6</strain>
    </source>
</reference>
<keyword evidence="7" id="KW-0812">Transmembrane</keyword>
<dbReference type="InterPro" id="IPR045063">
    <property type="entry name" value="Dynamin_N"/>
</dbReference>
<dbReference type="PANTHER" id="PTHR10465:SF0">
    <property type="entry name" value="SARCALUMENIN"/>
    <property type="match status" value="1"/>
</dbReference>
<evidence type="ECO:0000313" key="10">
    <source>
        <dbReference type="Proteomes" id="UP000186015"/>
    </source>
</evidence>
<accession>A0A1H7M144</accession>
<dbReference type="Proteomes" id="UP000186015">
    <property type="component" value="Unassembled WGS sequence"/>
</dbReference>
<sequence>MEKQINYGSYAGYKETVGNLTADLQELLKLSEEIALVNTAESIKETLEKAKDEHFEVAIVGEFKRGKSTLINALLGQEVLPADVLPATATLNRVTYSTEPYVQVEYKNGDSERVEIDRLEEYVTKLTSESERKAETVKEATVYYDTEFCRNNVDIIDTPGLNDDDQMTNVTMSIIPKIDAAVFVISANSPFSQFEKEFLEKKMLTSDVGRIIFVVNCFGTFTQDDENKIVETVRTRIGKYVMEKAKKVMGEDSREFAVYKRKIGTPRVIGVYAKRALTAKTIGSQELLEQSNFPEFEKALETLLTQERGVITLQILANKITNSGTEILRSIVMQENALMMANDEFMEKYDAAIKEIDEIRNMKRSEFVKINDAANKVFEDLRPVLDNYWSNIEEAAMEVIDNFQMSSEDFKKDRLKLVSSKLTEKIKESMEVRAQLICEQIQNSINQAVSGETERLQEFEDEFFESVAAIQRMFAVSDRVSSNGGTLDKVIGAATGAYGVGGVYLGFRESGIKGALLGGATGLAGFYATYYAAMFFSGFFGLTGGLPVMLVMMAFAGIAGTFTSNFAVDKILVQERIDKYKTNFKANVKKQFHEMMLNNDFTETVRRQVFSSFDSIKSKIEEETEIILRDTQETLDNLNDLKAEKSEVSQKEMERLHVIAETASKLVQDAYAVRKVLNDEIGMTNSSSEKTEKKEQPEQTEKAEKPEESEKAEK</sequence>
<keyword evidence="7" id="KW-1133">Transmembrane helix</keyword>
<protein>
    <submittedName>
        <fullName evidence="9">Dynamin family protein</fullName>
    </submittedName>
</protein>
<keyword evidence="3" id="KW-0378">Hydrolase</keyword>
<dbReference type="PANTHER" id="PTHR10465">
    <property type="entry name" value="TRANSMEMBRANE GTPASE FZO1"/>
    <property type="match status" value="1"/>
</dbReference>
<feature type="compositionally biased region" description="Basic and acidic residues" evidence="6">
    <location>
        <begin position="689"/>
        <end position="714"/>
    </location>
</feature>
<organism evidence="9 10">
    <name type="scientific">Ruminococcus albus</name>
    <dbReference type="NCBI Taxonomy" id="1264"/>
    <lineage>
        <taxon>Bacteria</taxon>
        <taxon>Bacillati</taxon>
        <taxon>Bacillota</taxon>
        <taxon>Clostridia</taxon>
        <taxon>Eubacteriales</taxon>
        <taxon>Oscillospiraceae</taxon>
        <taxon>Ruminococcus</taxon>
    </lineage>
</organism>
<dbReference type="EMBL" id="FOAT01000010">
    <property type="protein sequence ID" value="SEL04953.1"/>
    <property type="molecule type" value="Genomic_DNA"/>
</dbReference>
<comment type="subcellular location">
    <subcellularLocation>
        <location evidence="1">Membrane</location>
    </subcellularLocation>
</comment>
<evidence type="ECO:0000256" key="2">
    <source>
        <dbReference type="ARBA" id="ARBA00022741"/>
    </source>
</evidence>
<feature type="transmembrane region" description="Helical" evidence="7">
    <location>
        <begin position="546"/>
        <end position="568"/>
    </location>
</feature>
<keyword evidence="2" id="KW-0547">Nucleotide-binding</keyword>
<dbReference type="InterPro" id="IPR027094">
    <property type="entry name" value="Mitofusin_fam"/>
</dbReference>
<dbReference type="InterPro" id="IPR027417">
    <property type="entry name" value="P-loop_NTPase"/>
</dbReference>
<evidence type="ECO:0000256" key="6">
    <source>
        <dbReference type="SAM" id="MobiDB-lite"/>
    </source>
</evidence>
<dbReference type="SUPFAM" id="SSF52540">
    <property type="entry name" value="P-loop containing nucleoside triphosphate hydrolases"/>
    <property type="match status" value="1"/>
</dbReference>
<dbReference type="GO" id="GO:0008053">
    <property type="term" value="P:mitochondrial fusion"/>
    <property type="evidence" value="ECO:0007669"/>
    <property type="project" value="TreeGrafter"/>
</dbReference>
<name>A0A1H7M144_RUMAL</name>
<feature type="transmembrane region" description="Helical" evidence="7">
    <location>
        <begin position="514"/>
        <end position="540"/>
    </location>
</feature>
<dbReference type="CDD" id="cd09912">
    <property type="entry name" value="DLP_2"/>
    <property type="match status" value="1"/>
</dbReference>
<evidence type="ECO:0000259" key="8">
    <source>
        <dbReference type="Pfam" id="PF00350"/>
    </source>
</evidence>